<protein>
    <submittedName>
        <fullName evidence="3">Dipeptidyl aminopeptidase</fullName>
    </submittedName>
</protein>
<dbReference type="InterPro" id="IPR001375">
    <property type="entry name" value="Peptidase_S9_cat"/>
</dbReference>
<evidence type="ECO:0000313" key="4">
    <source>
        <dbReference type="Proteomes" id="UP000306985"/>
    </source>
</evidence>
<dbReference type="Pfam" id="PF00326">
    <property type="entry name" value="Peptidase_S9"/>
    <property type="match status" value="1"/>
</dbReference>
<dbReference type="Gene3D" id="3.40.50.1820">
    <property type="entry name" value="alpha/beta hydrolase"/>
    <property type="match status" value="1"/>
</dbReference>
<sequence>MGTDRFFAADDFDFAARLIVGHSGQGVIDPGIVLRTLAAIEDDDATGWYTQWNAVADRLAGQAAERQAAGRPSAGRLWLNASAAYDAALAFVDGMPDDSVLRPTFRRHRDAWDAFIAASGGAHVRFDVPWGEHRLPGYLLRPAADGAPRPTLVVTNGSDGALTSLWSACLRMALDQGWNAYVFDGPGQQSMLFEQGVPFVPDWESVLTPVVDALVARPDVDADRLLAYGISQGGYWLPRALAFEHRFRAAVADGGVVDVSRTWNAHLPPVMLDLLRSGDAETFDRYMAEPADDPRTERELAFRARPYGADLTPFALFTQVDRFVLDPATIARIDTPLLITDPAGEQFFPGQSRELYEALPGEKQLIAYGEQDGASWHCEPMARGLVALDMADFLHGHLG</sequence>
<keyword evidence="3" id="KW-0031">Aminopeptidase</keyword>
<comment type="similarity">
    <text evidence="1">Belongs to the AB hydrolase superfamily.</text>
</comment>
<dbReference type="InterPro" id="IPR029058">
    <property type="entry name" value="AB_hydrolase_fold"/>
</dbReference>
<keyword evidence="3" id="KW-0645">Protease</keyword>
<comment type="caution">
    <text evidence="3">The sequence shown here is derived from an EMBL/GenBank/DDBJ whole genome shotgun (WGS) entry which is preliminary data.</text>
</comment>
<accession>A0A4U6QAZ6</accession>
<dbReference type="Gene3D" id="1.20.1440.110">
    <property type="entry name" value="acylaminoacyl peptidase"/>
    <property type="match status" value="1"/>
</dbReference>
<gene>
    <name evidence="3" type="ORF">FDO65_19865</name>
</gene>
<dbReference type="PANTHER" id="PTHR22946">
    <property type="entry name" value="DIENELACTONE HYDROLASE DOMAIN-CONTAINING PROTEIN-RELATED"/>
    <property type="match status" value="1"/>
</dbReference>
<dbReference type="GO" id="GO:0004177">
    <property type="term" value="F:aminopeptidase activity"/>
    <property type="evidence" value="ECO:0007669"/>
    <property type="project" value="UniProtKB-KW"/>
</dbReference>
<feature type="domain" description="Peptidase S9 prolyl oligopeptidase catalytic" evidence="2">
    <location>
        <begin position="210"/>
        <end position="265"/>
    </location>
</feature>
<dbReference type="PANTHER" id="PTHR22946:SF12">
    <property type="entry name" value="CONIDIAL PIGMENT BIOSYNTHESIS PROTEIN AYG1 (AFU_ORTHOLOGUE AFUA_2G17550)"/>
    <property type="match status" value="1"/>
</dbReference>
<dbReference type="GO" id="GO:0006508">
    <property type="term" value="P:proteolysis"/>
    <property type="evidence" value="ECO:0007669"/>
    <property type="project" value="InterPro"/>
</dbReference>
<dbReference type="Proteomes" id="UP000306985">
    <property type="component" value="Unassembled WGS sequence"/>
</dbReference>
<dbReference type="GO" id="GO:0008236">
    <property type="term" value="F:serine-type peptidase activity"/>
    <property type="evidence" value="ECO:0007669"/>
    <property type="project" value="InterPro"/>
</dbReference>
<dbReference type="RefSeq" id="WP_137451455.1">
    <property type="nucleotide sequence ID" value="NZ_SZZH01000006.1"/>
</dbReference>
<evidence type="ECO:0000256" key="1">
    <source>
        <dbReference type="ARBA" id="ARBA00008645"/>
    </source>
</evidence>
<dbReference type="OrthoDB" id="9765647at2"/>
<name>A0A4U6QAZ6_9ACTN</name>
<dbReference type="SUPFAM" id="SSF53474">
    <property type="entry name" value="alpha/beta-Hydrolases"/>
    <property type="match status" value="1"/>
</dbReference>
<organism evidence="3 4">
    <name type="scientific">Nakamurella flava</name>
    <dbReference type="NCBI Taxonomy" id="2576308"/>
    <lineage>
        <taxon>Bacteria</taxon>
        <taxon>Bacillati</taxon>
        <taxon>Actinomycetota</taxon>
        <taxon>Actinomycetes</taxon>
        <taxon>Nakamurellales</taxon>
        <taxon>Nakamurellaceae</taxon>
        <taxon>Nakamurella</taxon>
    </lineage>
</organism>
<evidence type="ECO:0000259" key="2">
    <source>
        <dbReference type="Pfam" id="PF00326"/>
    </source>
</evidence>
<evidence type="ECO:0000313" key="3">
    <source>
        <dbReference type="EMBL" id="TKV57069.1"/>
    </source>
</evidence>
<dbReference type="InterPro" id="IPR050261">
    <property type="entry name" value="FrsA_esterase"/>
</dbReference>
<reference evidence="3 4" key="1">
    <citation type="submission" date="2019-05" db="EMBL/GenBank/DDBJ databases">
        <title>Nakamurella sp. N5BH11, whole genome shotgun sequence.</title>
        <authorList>
            <person name="Tuo L."/>
        </authorList>
    </citation>
    <scope>NUCLEOTIDE SEQUENCE [LARGE SCALE GENOMIC DNA]</scope>
    <source>
        <strain evidence="3 4">N5BH11</strain>
    </source>
</reference>
<keyword evidence="3" id="KW-0378">Hydrolase</keyword>
<proteinExistence type="inferred from homology"/>
<dbReference type="AlphaFoldDB" id="A0A4U6QAZ6"/>
<dbReference type="EMBL" id="SZZH01000006">
    <property type="protein sequence ID" value="TKV57069.1"/>
    <property type="molecule type" value="Genomic_DNA"/>
</dbReference>
<keyword evidence="4" id="KW-1185">Reference proteome</keyword>